<keyword evidence="10" id="KW-1185">Reference proteome</keyword>
<dbReference type="AlphaFoldDB" id="A0AAD9MSL9"/>
<dbReference type="Gene3D" id="1.20.1740.10">
    <property type="entry name" value="Amino acid/polyamine transporter I"/>
    <property type="match status" value="2"/>
</dbReference>
<evidence type="ECO:0000256" key="6">
    <source>
        <dbReference type="SAM" id="MobiDB-lite"/>
    </source>
</evidence>
<gene>
    <name evidence="9" type="ORF">LSH36_930g00007</name>
</gene>
<reference evidence="9" key="1">
    <citation type="journal article" date="2023" name="Mol. Biol. Evol.">
        <title>Third-Generation Sequencing Reveals the Adaptive Role of the Epigenome in Three Deep-Sea Polychaetes.</title>
        <authorList>
            <person name="Perez M."/>
            <person name="Aroh O."/>
            <person name="Sun Y."/>
            <person name="Lan Y."/>
            <person name="Juniper S.K."/>
            <person name="Young C.R."/>
            <person name="Angers B."/>
            <person name="Qian P.Y."/>
        </authorList>
    </citation>
    <scope>NUCLEOTIDE SEQUENCE</scope>
    <source>
        <strain evidence="9">P08H-3</strain>
    </source>
</reference>
<evidence type="ECO:0000256" key="7">
    <source>
        <dbReference type="SAM" id="Phobius"/>
    </source>
</evidence>
<feature type="transmembrane region" description="Helical" evidence="7">
    <location>
        <begin position="260"/>
        <end position="286"/>
    </location>
</feature>
<comment type="caution">
    <text evidence="9">The sequence shown here is derived from an EMBL/GenBank/DDBJ whole genome shotgun (WGS) entry which is preliminary data.</text>
</comment>
<comment type="subcellular location">
    <subcellularLocation>
        <location evidence="1">Membrane</location>
        <topology evidence="1">Multi-pass membrane protein</topology>
    </subcellularLocation>
</comment>
<feature type="transmembrane region" description="Helical" evidence="7">
    <location>
        <begin position="468"/>
        <end position="493"/>
    </location>
</feature>
<dbReference type="FunFam" id="1.20.1740.10:FF:000010">
    <property type="entry name" value="probable cationic amino acid transporter"/>
    <property type="match status" value="1"/>
</dbReference>
<feature type="transmembrane region" description="Helical" evidence="7">
    <location>
        <begin position="164"/>
        <end position="183"/>
    </location>
</feature>
<feature type="transmembrane region" description="Helical" evidence="7">
    <location>
        <begin position="190"/>
        <end position="210"/>
    </location>
</feature>
<feature type="transmembrane region" description="Helical" evidence="7">
    <location>
        <begin position="557"/>
        <end position="577"/>
    </location>
</feature>
<feature type="domain" description="Cationic amino acid transporter C-terminal" evidence="8">
    <location>
        <begin position="532"/>
        <end position="582"/>
    </location>
</feature>
<name>A0AAD9MSL9_9ANNE</name>
<evidence type="ECO:0000313" key="10">
    <source>
        <dbReference type="Proteomes" id="UP001208570"/>
    </source>
</evidence>
<dbReference type="PANTHER" id="PTHR43243">
    <property type="entry name" value="INNER MEMBRANE TRANSPORTER YGJI-RELATED"/>
    <property type="match status" value="1"/>
</dbReference>
<feature type="transmembrane region" description="Helical" evidence="7">
    <location>
        <begin position="222"/>
        <end position="239"/>
    </location>
</feature>
<feature type="compositionally biased region" description="Polar residues" evidence="6">
    <location>
        <begin position="615"/>
        <end position="637"/>
    </location>
</feature>
<keyword evidence="4 7" id="KW-1133">Transmembrane helix</keyword>
<organism evidence="9 10">
    <name type="scientific">Paralvinella palmiformis</name>
    <dbReference type="NCBI Taxonomy" id="53620"/>
    <lineage>
        <taxon>Eukaryota</taxon>
        <taxon>Metazoa</taxon>
        <taxon>Spiralia</taxon>
        <taxon>Lophotrochozoa</taxon>
        <taxon>Annelida</taxon>
        <taxon>Polychaeta</taxon>
        <taxon>Sedentaria</taxon>
        <taxon>Canalipalpata</taxon>
        <taxon>Terebellida</taxon>
        <taxon>Terebelliformia</taxon>
        <taxon>Alvinellidae</taxon>
        <taxon>Paralvinella</taxon>
    </lineage>
</organism>
<feature type="transmembrane region" description="Helical" evidence="7">
    <location>
        <begin position="499"/>
        <end position="522"/>
    </location>
</feature>
<dbReference type="EMBL" id="JAODUP010000930">
    <property type="protein sequence ID" value="KAK2142643.1"/>
    <property type="molecule type" value="Genomic_DNA"/>
</dbReference>
<evidence type="ECO:0000256" key="4">
    <source>
        <dbReference type="ARBA" id="ARBA00022989"/>
    </source>
</evidence>
<keyword evidence="3 7" id="KW-0812">Transmembrane</keyword>
<proteinExistence type="predicted"/>
<evidence type="ECO:0000256" key="5">
    <source>
        <dbReference type="ARBA" id="ARBA00023136"/>
    </source>
</evidence>
<feature type="region of interest" description="Disordered" evidence="6">
    <location>
        <begin position="612"/>
        <end position="637"/>
    </location>
</feature>
<keyword evidence="2" id="KW-0813">Transport</keyword>
<dbReference type="Proteomes" id="UP001208570">
    <property type="component" value="Unassembled WGS sequence"/>
</dbReference>
<dbReference type="GO" id="GO:0015171">
    <property type="term" value="F:amino acid transmembrane transporter activity"/>
    <property type="evidence" value="ECO:0007669"/>
    <property type="project" value="TreeGrafter"/>
</dbReference>
<evidence type="ECO:0000256" key="3">
    <source>
        <dbReference type="ARBA" id="ARBA00022692"/>
    </source>
</evidence>
<feature type="transmembrane region" description="Helical" evidence="7">
    <location>
        <begin position="35"/>
        <end position="56"/>
    </location>
</feature>
<evidence type="ECO:0000313" key="9">
    <source>
        <dbReference type="EMBL" id="KAK2142643.1"/>
    </source>
</evidence>
<feature type="transmembrane region" description="Helical" evidence="7">
    <location>
        <begin position="383"/>
        <end position="404"/>
    </location>
</feature>
<accession>A0AAD9MSL9</accession>
<dbReference type="Pfam" id="PF13520">
    <property type="entry name" value="AA_permease_2"/>
    <property type="match status" value="1"/>
</dbReference>
<dbReference type="GO" id="GO:0005886">
    <property type="term" value="C:plasma membrane"/>
    <property type="evidence" value="ECO:0007669"/>
    <property type="project" value="TreeGrafter"/>
</dbReference>
<keyword evidence="5 7" id="KW-0472">Membrane</keyword>
<feature type="transmembrane region" description="Helical" evidence="7">
    <location>
        <begin position="62"/>
        <end position="83"/>
    </location>
</feature>
<dbReference type="InterPro" id="IPR002293">
    <property type="entry name" value="AA/rel_permease1"/>
</dbReference>
<sequence length="637" mass="69574">MWSGSRLLTILNRKKMLSDDIMETPLSRCLGTTDLTMLGVGHMVGAGIFVLTGTVVREVAGPATLVSYLMAGIAATLASLCYAEFGARVPKAGSAYTYTYVTMGEFWAFTIGWNIILEHLLGAASVARAWSGSFDAMFNGAIKNGTMEHVGQISVPWMSDYPDFIALLIVIVVMMFVSVGAKISINFNTFFTAINVLVILLIISVGFSLGKGRNWSNDFVPYGYPGVFAGAATCFYAYIGFEGIAVAGEEAKNPAKSIPIATGLAMIVVTVLYIGSTASLTLMVPYDHVVVAAPFPAAFEERGLHWARFVVAVGTLFGITTSLIGSLFSLPRAVYSMASDGLFFWIFSYVHPKTQTPVVAILVFGLTAGLFALLIDIETLVEFLSIGTLLSFTLVAACVIILRYRTADKLQFKLRPEEADADYDDDDDGSLMSDKKGILKTSQSHDDIGKLKKQYLDLPILRNLDHGVAPVVAVIAMAVFIIVFWCVLLKAFWAVQNATWWAIILLLLSSIGMVMSLLVILAHEQNKSFITFQVPLVPYIPALSMFVNIAMMLQLNYLTWIRLVIWLAVGYMIYFAYGVHKSKENRPLASYNQIVNYAGTEYNDPSGSIIKPSETIHQQQPPSHIVDPSTSAENDGL</sequence>
<evidence type="ECO:0000256" key="1">
    <source>
        <dbReference type="ARBA" id="ARBA00004141"/>
    </source>
</evidence>
<evidence type="ECO:0000256" key="2">
    <source>
        <dbReference type="ARBA" id="ARBA00022448"/>
    </source>
</evidence>
<dbReference type="PIRSF" id="PIRSF006060">
    <property type="entry name" value="AA_transporter"/>
    <property type="match status" value="1"/>
</dbReference>
<evidence type="ECO:0000259" key="8">
    <source>
        <dbReference type="Pfam" id="PF13906"/>
    </source>
</evidence>
<dbReference type="InterPro" id="IPR029485">
    <property type="entry name" value="CAT_C"/>
</dbReference>
<feature type="transmembrane region" description="Helical" evidence="7">
    <location>
        <begin position="358"/>
        <end position="377"/>
    </location>
</feature>
<feature type="transmembrane region" description="Helical" evidence="7">
    <location>
        <begin position="529"/>
        <end position="551"/>
    </location>
</feature>
<dbReference type="PANTHER" id="PTHR43243:SF4">
    <property type="entry name" value="CATIONIC AMINO ACID TRANSPORTER 4"/>
    <property type="match status" value="1"/>
</dbReference>
<dbReference type="Pfam" id="PF13906">
    <property type="entry name" value="AA_permease_C"/>
    <property type="match status" value="1"/>
</dbReference>
<protein>
    <recommendedName>
        <fullName evidence="8">Cationic amino acid transporter C-terminal domain-containing protein</fullName>
    </recommendedName>
</protein>
<feature type="transmembrane region" description="Helical" evidence="7">
    <location>
        <begin position="306"/>
        <end position="330"/>
    </location>
</feature>